<evidence type="ECO:0000259" key="3">
    <source>
        <dbReference type="PROSITE" id="PS50009"/>
    </source>
</evidence>
<dbReference type="PANTHER" id="PTHR23113">
    <property type="entry name" value="GUANINE NUCLEOTIDE EXCHANGE FACTOR"/>
    <property type="match status" value="1"/>
</dbReference>
<dbReference type="GO" id="GO:0007265">
    <property type="term" value="P:Ras protein signal transduction"/>
    <property type="evidence" value="ECO:0007669"/>
    <property type="project" value="TreeGrafter"/>
</dbReference>
<proteinExistence type="predicted"/>
<dbReference type="Proteomes" id="UP001212997">
    <property type="component" value="Unassembled WGS sequence"/>
</dbReference>
<keyword evidence="5" id="KW-1185">Reference proteome</keyword>
<dbReference type="AlphaFoldDB" id="A0AAD5UVH8"/>
<reference evidence="4" key="1">
    <citation type="submission" date="2022-07" db="EMBL/GenBank/DDBJ databases">
        <title>Genome Sequence of Physisporinus lineatus.</title>
        <authorList>
            <person name="Buettner E."/>
        </authorList>
    </citation>
    <scope>NUCLEOTIDE SEQUENCE</scope>
    <source>
        <strain evidence="4">VT162</strain>
    </source>
</reference>
<accession>A0AAD5UVH8</accession>
<dbReference type="InterPro" id="IPR036964">
    <property type="entry name" value="RASGEF_cat_dom_sf"/>
</dbReference>
<comment type="caution">
    <text evidence="4">The sequence shown here is derived from an EMBL/GenBank/DDBJ whole genome shotgun (WGS) entry which is preliminary data.</text>
</comment>
<dbReference type="EMBL" id="JANAWD010000473">
    <property type="protein sequence ID" value="KAJ3478935.1"/>
    <property type="molecule type" value="Genomic_DNA"/>
</dbReference>
<protein>
    <recommendedName>
        <fullName evidence="3">Ras-GEF domain-containing protein</fullName>
    </recommendedName>
</protein>
<dbReference type="GO" id="GO:0005085">
    <property type="term" value="F:guanyl-nucleotide exchange factor activity"/>
    <property type="evidence" value="ECO:0007669"/>
    <property type="project" value="UniProtKB-KW"/>
</dbReference>
<keyword evidence="1 2" id="KW-0344">Guanine-nucleotide releasing factor</keyword>
<name>A0AAD5UVH8_9APHY</name>
<dbReference type="InterPro" id="IPR001895">
    <property type="entry name" value="RASGEF_cat_dom"/>
</dbReference>
<feature type="domain" description="Ras-GEF" evidence="3">
    <location>
        <begin position="30"/>
        <end position="250"/>
    </location>
</feature>
<dbReference type="InterPro" id="IPR023578">
    <property type="entry name" value="Ras_GEF_dom_sf"/>
</dbReference>
<evidence type="ECO:0000256" key="1">
    <source>
        <dbReference type="ARBA" id="ARBA00022658"/>
    </source>
</evidence>
<dbReference type="SUPFAM" id="SSF48366">
    <property type="entry name" value="Ras GEF"/>
    <property type="match status" value="1"/>
</dbReference>
<sequence>MSQPGSLPNASVAQDVPQTPRRKLNLLDIHPLKLAQQLSLLEHDLCKDVIISDLEARRALSEPRQQDSISPVIKFSNHLATWVMQNILEPEDAPGRATVMEYFISVAHNVLGMNNFSSMTAIIAGLFTPYVYRLNGTWKLVSKEKHNDMESCRKICKPNNGFVNSFMALACLEPPGVPFIGFNLMVRDETDAYYDALVLRGFARWQSTPYSFEVDEDIRAFIQEGLSQFAGSNGDDTDRFKKLSLNREPERKGEQEAFRKLLNGLQLEV</sequence>
<organism evidence="4 5">
    <name type="scientific">Meripilus lineatus</name>
    <dbReference type="NCBI Taxonomy" id="2056292"/>
    <lineage>
        <taxon>Eukaryota</taxon>
        <taxon>Fungi</taxon>
        <taxon>Dikarya</taxon>
        <taxon>Basidiomycota</taxon>
        <taxon>Agaricomycotina</taxon>
        <taxon>Agaricomycetes</taxon>
        <taxon>Polyporales</taxon>
        <taxon>Meripilaceae</taxon>
        <taxon>Meripilus</taxon>
    </lineage>
</organism>
<dbReference type="SMART" id="SM00147">
    <property type="entry name" value="RasGEF"/>
    <property type="match status" value="1"/>
</dbReference>
<dbReference type="InterPro" id="IPR008937">
    <property type="entry name" value="Ras-like_GEF"/>
</dbReference>
<evidence type="ECO:0000313" key="4">
    <source>
        <dbReference type="EMBL" id="KAJ3478935.1"/>
    </source>
</evidence>
<dbReference type="Gene3D" id="1.10.840.10">
    <property type="entry name" value="Ras guanine-nucleotide exchange factors catalytic domain"/>
    <property type="match status" value="1"/>
</dbReference>
<gene>
    <name evidence="4" type="ORF">NLI96_g9410</name>
</gene>
<dbReference type="Pfam" id="PF00617">
    <property type="entry name" value="RasGEF"/>
    <property type="match status" value="1"/>
</dbReference>
<evidence type="ECO:0000256" key="2">
    <source>
        <dbReference type="PROSITE-ProRule" id="PRU00168"/>
    </source>
</evidence>
<dbReference type="GO" id="GO:0005886">
    <property type="term" value="C:plasma membrane"/>
    <property type="evidence" value="ECO:0007669"/>
    <property type="project" value="TreeGrafter"/>
</dbReference>
<dbReference type="PANTHER" id="PTHR23113:SF368">
    <property type="entry name" value="CELL DIVISION CONTROL PROTEIN 25"/>
    <property type="match status" value="1"/>
</dbReference>
<dbReference type="PROSITE" id="PS50009">
    <property type="entry name" value="RASGEF_CAT"/>
    <property type="match status" value="1"/>
</dbReference>
<evidence type="ECO:0000313" key="5">
    <source>
        <dbReference type="Proteomes" id="UP001212997"/>
    </source>
</evidence>